<proteinExistence type="predicted"/>
<feature type="region of interest" description="Disordered" evidence="1">
    <location>
        <begin position="347"/>
        <end position="377"/>
    </location>
</feature>
<feature type="region of interest" description="Disordered" evidence="1">
    <location>
        <begin position="672"/>
        <end position="707"/>
    </location>
</feature>
<evidence type="ECO:0008006" key="4">
    <source>
        <dbReference type="Google" id="ProtNLM"/>
    </source>
</evidence>
<feature type="compositionally biased region" description="Polar residues" evidence="1">
    <location>
        <begin position="561"/>
        <end position="576"/>
    </location>
</feature>
<reference evidence="2 3" key="1">
    <citation type="journal article" date="2012" name="Science">
        <title>The Paleozoic origin of enzymatic lignin decomposition reconstructed from 31 fungal genomes.</title>
        <authorList>
            <person name="Floudas D."/>
            <person name="Binder M."/>
            <person name="Riley R."/>
            <person name="Barry K."/>
            <person name="Blanchette R.A."/>
            <person name="Henrissat B."/>
            <person name="Martinez A.T."/>
            <person name="Otillar R."/>
            <person name="Spatafora J.W."/>
            <person name="Yadav J.S."/>
            <person name="Aerts A."/>
            <person name="Benoit I."/>
            <person name="Boyd A."/>
            <person name="Carlson A."/>
            <person name="Copeland A."/>
            <person name="Coutinho P.M."/>
            <person name="de Vries R.P."/>
            <person name="Ferreira P."/>
            <person name="Findley K."/>
            <person name="Foster B."/>
            <person name="Gaskell J."/>
            <person name="Glotzer D."/>
            <person name="Gorecki P."/>
            <person name="Heitman J."/>
            <person name="Hesse C."/>
            <person name="Hori C."/>
            <person name="Igarashi K."/>
            <person name="Jurgens J.A."/>
            <person name="Kallen N."/>
            <person name="Kersten P."/>
            <person name="Kohler A."/>
            <person name="Kuees U."/>
            <person name="Kumar T.K.A."/>
            <person name="Kuo A."/>
            <person name="LaButti K."/>
            <person name="Larrondo L.F."/>
            <person name="Lindquist E."/>
            <person name="Ling A."/>
            <person name="Lombard V."/>
            <person name="Lucas S."/>
            <person name="Lundell T."/>
            <person name="Martin R."/>
            <person name="McLaughlin D.J."/>
            <person name="Morgenstern I."/>
            <person name="Morin E."/>
            <person name="Murat C."/>
            <person name="Nagy L.G."/>
            <person name="Nolan M."/>
            <person name="Ohm R.A."/>
            <person name="Patyshakuliyeva A."/>
            <person name="Rokas A."/>
            <person name="Ruiz-Duenas F.J."/>
            <person name="Sabat G."/>
            <person name="Salamov A."/>
            <person name="Samejima M."/>
            <person name="Schmutz J."/>
            <person name="Slot J.C."/>
            <person name="St John F."/>
            <person name="Stenlid J."/>
            <person name="Sun H."/>
            <person name="Sun S."/>
            <person name="Syed K."/>
            <person name="Tsang A."/>
            <person name="Wiebenga A."/>
            <person name="Young D."/>
            <person name="Pisabarro A."/>
            <person name="Eastwood D.C."/>
            <person name="Martin F."/>
            <person name="Cullen D."/>
            <person name="Grigoriev I.V."/>
            <person name="Hibbett D.S."/>
        </authorList>
    </citation>
    <scope>NUCLEOTIDE SEQUENCE</scope>
    <source>
        <strain evidence="3">FP-58527</strain>
    </source>
</reference>
<evidence type="ECO:0000313" key="3">
    <source>
        <dbReference type="Proteomes" id="UP000015241"/>
    </source>
</evidence>
<dbReference type="HOGENOM" id="CLU_390302_0_0_1"/>
<keyword evidence="3" id="KW-1185">Reference proteome</keyword>
<dbReference type="EMBL" id="KE504122">
    <property type="protein sequence ID" value="EPT06025.1"/>
    <property type="molecule type" value="Genomic_DNA"/>
</dbReference>
<evidence type="ECO:0000313" key="2">
    <source>
        <dbReference type="EMBL" id="EPT06025.1"/>
    </source>
</evidence>
<feature type="region of interest" description="Disordered" evidence="1">
    <location>
        <begin position="431"/>
        <end position="452"/>
    </location>
</feature>
<dbReference type="AlphaFoldDB" id="S8G793"/>
<dbReference type="Proteomes" id="UP000015241">
    <property type="component" value="Unassembled WGS sequence"/>
</dbReference>
<dbReference type="eggNOG" id="ENOG502SPKE">
    <property type="taxonomic scope" value="Eukaryota"/>
</dbReference>
<feature type="region of interest" description="Disordered" evidence="1">
    <location>
        <begin position="529"/>
        <end position="576"/>
    </location>
</feature>
<evidence type="ECO:0000256" key="1">
    <source>
        <dbReference type="SAM" id="MobiDB-lite"/>
    </source>
</evidence>
<sequence>MSRPIRLWRPRQTRTSDDAGITILKSTLPQASRTAAPYEIAAQEHGKLTHLPSLTYFCVQTLLDYPDQVHALGPLRLTYRPPDSPDAHDILRELIPSYRAHNPLDIRLVDPRLWALLAQIYRGLPPQFRSYTLPLGDRHLTLLQRIPPTADFALVTTLALPTCKELTDDNIVLLKDMHSLCAFDASGTALSAWAIKVFAKTLTTADDEDAVYMPPGASRRGPWGLRILSLRNCMNVDSEVFDHLPLFPLLSVVDVRGTRCKSSKAKYFRDCDDAHLFYPATLSEALSALETIASKEQCPLYSHPRPYLLNVLGLEHGKLSVAERRSLRAINLVDVSPSIGTRRDVFLPPLRDATSPPPPAHQRNRTTGMATPSTSRHSSDDQVLLDIVCDCSGCANDGACEHRNAVAAAAREGLQGARRISAMRFYEQPKPASRVRRAARPSDPKHACKPEDKPFMLFRFPPAWSSLPSPEVPADAQRKKAKLDPPLADKRTLSADGIRERAEVKTAVTAMHASLKERQVSRAAVVVSDTAESSGEAERKVSSNPFARPTKSKSTEKTRATSKVQASSSSVPAKRTLSNCADAPRVSTLSLKLSLPTTTAKKLIPASQLPIPPLPPEFRAQAARSARRRVPALVTPNAKRIQATLDPALLAASKRTDSSAGFRPTSTLTLKNVIQPTSLSSKPTSAKSKPKPKPITSASFDWTAWRK</sequence>
<feature type="compositionally biased region" description="Low complexity" evidence="1">
    <location>
        <begin position="676"/>
        <end position="687"/>
    </location>
</feature>
<organism evidence="2 3">
    <name type="scientific">Fomitopsis schrenkii</name>
    <name type="common">Brown rot fungus</name>
    <dbReference type="NCBI Taxonomy" id="2126942"/>
    <lineage>
        <taxon>Eukaryota</taxon>
        <taxon>Fungi</taxon>
        <taxon>Dikarya</taxon>
        <taxon>Basidiomycota</taxon>
        <taxon>Agaricomycotina</taxon>
        <taxon>Agaricomycetes</taxon>
        <taxon>Polyporales</taxon>
        <taxon>Fomitopsis</taxon>
    </lineage>
</organism>
<feature type="compositionally biased region" description="Basic and acidic residues" evidence="1">
    <location>
        <begin position="440"/>
        <end position="452"/>
    </location>
</feature>
<feature type="compositionally biased region" description="Polar residues" evidence="1">
    <location>
        <begin position="365"/>
        <end position="376"/>
    </location>
</feature>
<dbReference type="OrthoDB" id="3215314at2759"/>
<protein>
    <recommendedName>
        <fullName evidence="4">SWIM-type domain-containing protein</fullName>
    </recommendedName>
</protein>
<gene>
    <name evidence="2" type="ORF">FOMPIDRAFT_1044498</name>
</gene>
<name>S8G793_FOMSC</name>
<dbReference type="InParanoid" id="S8G793"/>
<accession>S8G793</accession>